<evidence type="ECO:0000256" key="1">
    <source>
        <dbReference type="ARBA" id="ARBA00004651"/>
    </source>
</evidence>
<sequence>MTQLERKPTSDNSVVRSTGSMAVATLMSRITGFIRTVMITSALGGAVASAFNTANTLPNMITEIVLGSVLTALVVPVLVRAEKEDPDQGAAFIRRLFTLTLTLVTVVTVVTVIAAPLLTRVMLDADGEVNVIQSTSFAYLLLPQIMFYGLFSLFMAVLNTKEVFRPGAWAPVVNNLVSIAVLALYMLLPGSIDKDDPTGVMDPHVLLLGLGTTLGVVVQCLIMVPALRRLNIDLRPLWGLDDRLKQFGGMAVAIVTYVAISQLGYIINNRIASEAYSSAPAIYMQHWLLLQVPYGIIGVTLLTAIMPRLSRNAADGDDAAVVRDLTLGTKLTFIALIPIIIFMTALGPDIGVALFHYGQFTETDARTLGMTLSFSAFTLIPYALVMLHLRVFYAREEAWTPTFIIAGITVTKVVLAMLAPTVAASPEQVVVLLGAANGFGFVAGAIVGAFLLHRKLGNLGARAVLHTTVWAAAAGLVGIAAALVARYLLRILPPLIPGSVGLLVQVAVLGIIFVIVTGIVLSFSDLAEVRSLGAALARIPGLNKIIRTTPADTVAAKQVPVQFLIDDTFNASPIPPPMSAGVVRGPRLVPGAAVSDGRFRLLRDHGSAGNARFWQATELRTGRMVALTFVDTCGAAPLAPVTPRQAALDAAGVAHRTRQIAQLNLPAVAPIIDIISYRTGCVVVAEWIAGSSLQAVAESTTPLLEDAVHEAMVPLTESMEYAHEQGLALGLDNRNRMRVTESGVVVLAFPTVLANASAEADAAAWDSARELLMSATQPDADLEDGLEEGPAAPLEAPQPAPETTPQPARVAGFGARDVGTAGTTALVSIAIVAVVAVAALTVYVVSHFSSNPDAPVTKNSVEQAEQAEQLEKEEKDSGDTVRLPVIISSVSTNSTFAPLTDGDTATTATVEPGDRIVLTAVERAGSTSFTPRSIILDSQTGGLDYTVFALPSGASATDADLPVIANGTLPEERFTITVAEQAQQGELKDLSGVVVAIKAPTQERDWDGKPAVMRDITIVGTRTR</sequence>
<evidence type="ECO:0000313" key="11">
    <source>
        <dbReference type="Proteomes" id="UP001146468"/>
    </source>
</evidence>
<evidence type="ECO:0000256" key="3">
    <source>
        <dbReference type="ARBA" id="ARBA00022692"/>
    </source>
</evidence>
<accession>A0A9X3LWT7</accession>
<feature type="transmembrane region" description="Helical" evidence="9">
    <location>
        <begin position="825"/>
        <end position="845"/>
    </location>
</feature>
<dbReference type="InterPro" id="IPR004268">
    <property type="entry name" value="MurJ"/>
</dbReference>
<evidence type="ECO:0000256" key="5">
    <source>
        <dbReference type="ARBA" id="ARBA00022984"/>
    </source>
</evidence>
<feature type="transmembrane region" description="Helical" evidence="9">
    <location>
        <begin position="99"/>
        <end position="118"/>
    </location>
</feature>
<dbReference type="Gene3D" id="1.10.510.10">
    <property type="entry name" value="Transferase(Phosphotransferase) domain 1"/>
    <property type="match status" value="1"/>
</dbReference>
<feature type="transmembrane region" description="Helical" evidence="9">
    <location>
        <begin position="429"/>
        <end position="452"/>
    </location>
</feature>
<feature type="transmembrane region" description="Helical" evidence="9">
    <location>
        <begin position="399"/>
        <end position="423"/>
    </location>
</feature>
<dbReference type="SUPFAM" id="SSF56112">
    <property type="entry name" value="Protein kinase-like (PK-like)"/>
    <property type="match status" value="1"/>
</dbReference>
<evidence type="ECO:0000256" key="8">
    <source>
        <dbReference type="SAM" id="MobiDB-lite"/>
    </source>
</evidence>
<feature type="transmembrane region" description="Helical" evidence="9">
    <location>
        <begin position="204"/>
        <end position="227"/>
    </location>
</feature>
<dbReference type="CDD" id="cd13973">
    <property type="entry name" value="PK_MviN-like"/>
    <property type="match status" value="1"/>
</dbReference>
<protein>
    <submittedName>
        <fullName evidence="10">Murein biosynthesis integral membrane protein MurJ</fullName>
    </submittedName>
</protein>
<dbReference type="RefSeq" id="WP_269965510.1">
    <property type="nucleotide sequence ID" value="NZ_JAKMUS010000008.1"/>
</dbReference>
<keyword evidence="6 9" id="KW-1133">Transmembrane helix</keyword>
<dbReference type="GO" id="GO:0005886">
    <property type="term" value="C:plasma membrane"/>
    <property type="evidence" value="ECO:0007669"/>
    <property type="project" value="UniProtKB-SubCell"/>
</dbReference>
<feature type="transmembrane region" description="Helical" evidence="9">
    <location>
        <begin position="33"/>
        <end position="54"/>
    </location>
</feature>
<keyword evidence="7 9" id="KW-0472">Membrane</keyword>
<feature type="transmembrane region" description="Helical" evidence="9">
    <location>
        <begin position="247"/>
        <end position="267"/>
    </location>
</feature>
<feature type="transmembrane region" description="Helical" evidence="9">
    <location>
        <begin position="327"/>
        <end position="347"/>
    </location>
</feature>
<dbReference type="InterPro" id="IPR051050">
    <property type="entry name" value="Lipid_II_flippase_MurJ/MviN"/>
</dbReference>
<keyword evidence="11" id="KW-1185">Reference proteome</keyword>
<evidence type="ECO:0000256" key="6">
    <source>
        <dbReference type="ARBA" id="ARBA00022989"/>
    </source>
</evidence>
<keyword evidence="2" id="KW-1003">Cell membrane</keyword>
<comment type="subcellular location">
    <subcellularLocation>
        <location evidence="1">Cell membrane</location>
        <topology evidence="1">Multi-pass membrane protein</topology>
    </subcellularLocation>
</comment>
<dbReference type="Gene3D" id="3.30.200.20">
    <property type="entry name" value="Phosphorylase Kinase, domain 1"/>
    <property type="match status" value="1"/>
</dbReference>
<reference evidence="10" key="1">
    <citation type="submission" date="2022-02" db="EMBL/GenBank/DDBJ databases">
        <title>Corynebacterium sp. from urogenital microbiome.</title>
        <authorList>
            <person name="Cappelli E.A."/>
            <person name="Ribeiro T.G."/>
            <person name="Peixe L."/>
        </authorList>
    </citation>
    <scope>NUCLEOTIDE SEQUENCE</scope>
    <source>
        <strain evidence="10">C8Ua_172</strain>
    </source>
</reference>
<dbReference type="GO" id="GO:0008360">
    <property type="term" value="P:regulation of cell shape"/>
    <property type="evidence" value="ECO:0007669"/>
    <property type="project" value="UniProtKB-KW"/>
</dbReference>
<dbReference type="CDD" id="cd13123">
    <property type="entry name" value="MATE_MurJ_like"/>
    <property type="match status" value="1"/>
</dbReference>
<evidence type="ECO:0000256" key="2">
    <source>
        <dbReference type="ARBA" id="ARBA00022475"/>
    </source>
</evidence>
<feature type="transmembrane region" description="Helical" evidence="9">
    <location>
        <begin position="172"/>
        <end position="192"/>
    </location>
</feature>
<dbReference type="PANTHER" id="PTHR47019:SF1">
    <property type="entry name" value="LIPID II FLIPPASE MURJ"/>
    <property type="match status" value="1"/>
</dbReference>
<feature type="region of interest" description="Disordered" evidence="8">
    <location>
        <begin position="781"/>
        <end position="807"/>
    </location>
</feature>
<comment type="caution">
    <text evidence="10">The sequence shown here is derived from an EMBL/GenBank/DDBJ whole genome shotgun (WGS) entry which is preliminary data.</text>
</comment>
<feature type="transmembrane region" description="Helical" evidence="9">
    <location>
        <begin position="60"/>
        <end position="79"/>
    </location>
</feature>
<dbReference type="Proteomes" id="UP001146468">
    <property type="component" value="Unassembled WGS sequence"/>
</dbReference>
<dbReference type="InterPro" id="IPR011009">
    <property type="entry name" value="Kinase-like_dom_sf"/>
</dbReference>
<evidence type="ECO:0000313" key="10">
    <source>
        <dbReference type="EMBL" id="MCZ9294083.1"/>
    </source>
</evidence>
<dbReference type="AlphaFoldDB" id="A0A9X3LWT7"/>
<keyword evidence="5" id="KW-0573">Peptidoglycan synthesis</keyword>
<dbReference type="GO" id="GO:0034204">
    <property type="term" value="P:lipid translocation"/>
    <property type="evidence" value="ECO:0007669"/>
    <property type="project" value="TreeGrafter"/>
</dbReference>
<keyword evidence="3 9" id="KW-0812">Transmembrane</keyword>
<dbReference type="PRINTS" id="PR01806">
    <property type="entry name" value="VIRFACTRMVIN"/>
</dbReference>
<evidence type="ECO:0000256" key="9">
    <source>
        <dbReference type="SAM" id="Phobius"/>
    </source>
</evidence>
<feature type="transmembrane region" description="Helical" evidence="9">
    <location>
        <begin position="500"/>
        <end position="523"/>
    </location>
</feature>
<dbReference type="EMBL" id="JAKMUS010000008">
    <property type="protein sequence ID" value="MCZ9294083.1"/>
    <property type="molecule type" value="Genomic_DNA"/>
</dbReference>
<dbReference type="NCBIfam" id="TIGR01695">
    <property type="entry name" value="murJ_mviN"/>
    <property type="match status" value="1"/>
</dbReference>
<dbReference type="Pfam" id="PF03023">
    <property type="entry name" value="MurJ"/>
    <property type="match status" value="1"/>
</dbReference>
<name>A0A9X3LWT7_9CORY</name>
<dbReference type="GO" id="GO:0015648">
    <property type="term" value="F:lipid-linked peptidoglycan transporter activity"/>
    <property type="evidence" value="ECO:0007669"/>
    <property type="project" value="TreeGrafter"/>
</dbReference>
<evidence type="ECO:0000256" key="7">
    <source>
        <dbReference type="ARBA" id="ARBA00023136"/>
    </source>
</evidence>
<feature type="transmembrane region" description="Helical" evidence="9">
    <location>
        <begin position="287"/>
        <end position="306"/>
    </location>
</feature>
<keyword evidence="4" id="KW-0133">Cell shape</keyword>
<gene>
    <name evidence="10" type="primary">murJ</name>
    <name evidence="10" type="ORF">L8U60_06245</name>
</gene>
<proteinExistence type="predicted"/>
<dbReference type="PANTHER" id="PTHR47019">
    <property type="entry name" value="LIPID II FLIPPASE MURJ"/>
    <property type="match status" value="1"/>
</dbReference>
<evidence type="ECO:0000256" key="4">
    <source>
        <dbReference type="ARBA" id="ARBA00022960"/>
    </source>
</evidence>
<feature type="transmembrane region" description="Helical" evidence="9">
    <location>
        <begin position="464"/>
        <end position="488"/>
    </location>
</feature>
<organism evidence="10 11">
    <name type="scientific">Corynebacterium meitnerae</name>
    <dbReference type="NCBI Taxonomy" id="2913498"/>
    <lineage>
        <taxon>Bacteria</taxon>
        <taxon>Bacillati</taxon>
        <taxon>Actinomycetota</taxon>
        <taxon>Actinomycetes</taxon>
        <taxon>Mycobacteriales</taxon>
        <taxon>Corynebacteriaceae</taxon>
        <taxon>Corynebacterium</taxon>
    </lineage>
</organism>
<dbReference type="GO" id="GO:0009252">
    <property type="term" value="P:peptidoglycan biosynthetic process"/>
    <property type="evidence" value="ECO:0007669"/>
    <property type="project" value="UniProtKB-KW"/>
</dbReference>
<feature type="transmembrane region" description="Helical" evidence="9">
    <location>
        <begin position="138"/>
        <end position="160"/>
    </location>
</feature>
<feature type="transmembrane region" description="Helical" evidence="9">
    <location>
        <begin position="367"/>
        <end position="387"/>
    </location>
</feature>